<keyword evidence="5 12" id="KW-0812">Transmembrane</keyword>
<feature type="region of interest" description="Disordered" evidence="11">
    <location>
        <begin position="463"/>
        <end position="490"/>
    </location>
</feature>
<dbReference type="GO" id="GO:0036376">
    <property type="term" value="P:sodium ion export across plasma membrane"/>
    <property type="evidence" value="ECO:0007669"/>
    <property type="project" value="InterPro"/>
</dbReference>
<dbReference type="Proteomes" id="UP000243797">
    <property type="component" value="Unassembled WGS sequence"/>
</dbReference>
<protein>
    <recommendedName>
        <fullName evidence="13">Cation/H+ exchanger transmembrane domain-containing protein</fullName>
    </recommendedName>
</protein>
<feature type="transmembrane region" description="Helical" evidence="12">
    <location>
        <begin position="210"/>
        <end position="235"/>
    </location>
</feature>
<evidence type="ECO:0000256" key="8">
    <source>
        <dbReference type="ARBA" id="ARBA00023065"/>
    </source>
</evidence>
<comment type="similarity">
    <text evidence="2">Belongs to the fungal Na(+)/H(+) exchanger family.</text>
</comment>
<dbReference type="Gene3D" id="1.20.1530.20">
    <property type="match status" value="1"/>
</dbReference>
<feature type="transmembrane region" description="Helical" evidence="12">
    <location>
        <begin position="309"/>
        <end position="327"/>
    </location>
</feature>
<feature type="transmembrane region" description="Helical" evidence="12">
    <location>
        <begin position="255"/>
        <end position="288"/>
    </location>
</feature>
<keyword evidence="10" id="KW-0739">Sodium transport</keyword>
<comment type="subcellular location">
    <subcellularLocation>
        <location evidence="1">Membrane</location>
        <topology evidence="1">Multi-pass membrane protein</topology>
    </subcellularLocation>
</comment>
<reference evidence="14 15" key="1">
    <citation type="submission" date="2017-06" db="EMBL/GenBank/DDBJ databases">
        <title>Draft genome sequence of a variant of Elsinoe murrayae.</title>
        <authorList>
            <person name="Cheng Q."/>
        </authorList>
    </citation>
    <scope>NUCLEOTIDE SEQUENCE [LARGE SCALE GENOMIC DNA]</scope>
    <source>
        <strain evidence="14 15">CQ-2017a</strain>
    </source>
</reference>
<evidence type="ECO:0000256" key="1">
    <source>
        <dbReference type="ARBA" id="ARBA00004141"/>
    </source>
</evidence>
<feature type="transmembrane region" description="Helical" evidence="12">
    <location>
        <begin position="105"/>
        <end position="128"/>
    </location>
</feature>
<evidence type="ECO:0000256" key="5">
    <source>
        <dbReference type="ARBA" id="ARBA00022692"/>
    </source>
</evidence>
<keyword evidence="4" id="KW-0050">Antiport</keyword>
<dbReference type="GO" id="GO:0120029">
    <property type="term" value="P:proton export across plasma membrane"/>
    <property type="evidence" value="ECO:0007669"/>
    <property type="project" value="InterPro"/>
</dbReference>
<evidence type="ECO:0000256" key="11">
    <source>
        <dbReference type="SAM" id="MobiDB-lite"/>
    </source>
</evidence>
<feature type="transmembrane region" description="Helical" evidence="12">
    <location>
        <begin position="370"/>
        <end position="390"/>
    </location>
</feature>
<accession>A0A2K1QHV4</accession>
<dbReference type="GO" id="GO:0005886">
    <property type="term" value="C:plasma membrane"/>
    <property type="evidence" value="ECO:0007669"/>
    <property type="project" value="InterPro"/>
</dbReference>
<evidence type="ECO:0000256" key="6">
    <source>
        <dbReference type="ARBA" id="ARBA00022989"/>
    </source>
</evidence>
<keyword evidence="7" id="KW-0915">Sodium</keyword>
<dbReference type="InterPro" id="IPR004712">
    <property type="entry name" value="Na+/H+_antiporter_fungi"/>
</dbReference>
<dbReference type="InParanoid" id="A0A2K1QHV4"/>
<feature type="compositionally biased region" description="Basic and acidic residues" evidence="11">
    <location>
        <begin position="627"/>
        <end position="638"/>
    </location>
</feature>
<evidence type="ECO:0000256" key="2">
    <source>
        <dbReference type="ARBA" id="ARBA00005248"/>
    </source>
</evidence>
<feature type="transmembrane region" description="Helical" evidence="12">
    <location>
        <begin position="73"/>
        <end position="93"/>
    </location>
</feature>
<feature type="compositionally biased region" description="Basic and acidic residues" evidence="11">
    <location>
        <begin position="585"/>
        <end position="594"/>
    </location>
</feature>
<dbReference type="STRING" id="2082308.A0A2K1QHV4"/>
<evidence type="ECO:0000313" key="15">
    <source>
        <dbReference type="Proteomes" id="UP000243797"/>
    </source>
</evidence>
<dbReference type="PANTHER" id="PTHR31382:SF1">
    <property type="entry name" value="SODIUM ION_PROTON EXCHANGER (EUROFUNG)"/>
    <property type="match status" value="1"/>
</dbReference>
<feature type="domain" description="Cation/H+ exchanger transmembrane" evidence="13">
    <location>
        <begin position="25"/>
        <end position="436"/>
    </location>
</feature>
<evidence type="ECO:0000256" key="9">
    <source>
        <dbReference type="ARBA" id="ARBA00023136"/>
    </source>
</evidence>
<evidence type="ECO:0000256" key="3">
    <source>
        <dbReference type="ARBA" id="ARBA00022448"/>
    </source>
</evidence>
<feature type="region of interest" description="Disordered" evidence="11">
    <location>
        <begin position="585"/>
        <end position="638"/>
    </location>
</feature>
<evidence type="ECO:0000256" key="10">
    <source>
        <dbReference type="ARBA" id="ARBA00023201"/>
    </source>
</evidence>
<dbReference type="GO" id="GO:0015385">
    <property type="term" value="F:sodium:proton antiporter activity"/>
    <property type="evidence" value="ECO:0007669"/>
    <property type="project" value="InterPro"/>
</dbReference>
<evidence type="ECO:0000259" key="13">
    <source>
        <dbReference type="Pfam" id="PF00999"/>
    </source>
</evidence>
<dbReference type="InterPro" id="IPR006153">
    <property type="entry name" value="Cation/H_exchanger_TM"/>
</dbReference>
<dbReference type="InterPro" id="IPR038770">
    <property type="entry name" value="Na+/solute_symporter_sf"/>
</dbReference>
<evidence type="ECO:0000256" key="4">
    <source>
        <dbReference type="ARBA" id="ARBA00022449"/>
    </source>
</evidence>
<dbReference type="Pfam" id="PF00999">
    <property type="entry name" value="Na_H_Exchanger"/>
    <property type="match status" value="1"/>
</dbReference>
<evidence type="ECO:0000256" key="7">
    <source>
        <dbReference type="ARBA" id="ARBA00023053"/>
    </source>
</evidence>
<keyword evidence="6 12" id="KW-1133">Transmembrane helix</keyword>
<dbReference type="EMBL" id="NKHZ01000086">
    <property type="protein sequence ID" value="PNS14501.1"/>
    <property type="molecule type" value="Genomic_DNA"/>
</dbReference>
<dbReference type="AlphaFoldDB" id="A0A2K1QHV4"/>
<evidence type="ECO:0000256" key="12">
    <source>
        <dbReference type="SAM" id="Phobius"/>
    </source>
</evidence>
<feature type="compositionally biased region" description="Polar residues" evidence="11">
    <location>
        <begin position="541"/>
        <end position="550"/>
    </location>
</feature>
<dbReference type="FunFam" id="1.20.1530.20:FF:000015">
    <property type="entry name" value="Na(+)/H(+) antiporter 2"/>
    <property type="match status" value="1"/>
</dbReference>
<evidence type="ECO:0000313" key="14">
    <source>
        <dbReference type="EMBL" id="PNS14501.1"/>
    </source>
</evidence>
<sequence length="638" mass="69659">MPTLAVTNFNVVCSILGGFITCFGLISYLIKEKFYLSEALVALIAGLIFSPHAANLIRPLDYALNDELVLETITLYFTRLVLGVQLVLAGVQLPSRYLKLEWRSLSLLIGPGMCGMWMCTSLLVWALVPNLGFLYALAVGACVTPTDPVLSNSIVKGKFADKNIPRELQKIVIAESGTNDGLGYPFLFLPLYLIKYYYGSDQTDGGAGKAVALWFGETWGYTIILSVVYGAVVGWLAKELLHWAEERKYVDRESFLVFAITLALFIVGTCGMIGSDDVLACFVAGNAFTWDDWFRLETLDDSLQPTIDMLLNVAVFMWFGAVCPWRSFSHSEFIPVYRLLPLGVLVLLFRRLPVVMALHKHIHQIEGYQHALFVGFFGPIGVSAIFYLYVAREFLHEVTDANGEQRPDAHQLSEVILVVVWFLTICSIIVHGISIPLGKLGFYLPRTISAAISSDRVSFAPASSSRATSTDRSAVPDGGSGATSPSHEPAAQRLRMRMRHRGTPDLLSSSSFAGVFYRLKRSFFGQPSSASTMNPARAANASGSVGNISAPTDGRLMGRAVSRPSIGQREEQGDSMATLSPAHRIDDADGEHETGSGADVNDTGERVERATSSGAPEAPVLARRTIRFGDETDGVVRD</sequence>
<organism evidence="14 15">
    <name type="scientific">Sphaceloma murrayae</name>
    <dbReference type="NCBI Taxonomy" id="2082308"/>
    <lineage>
        <taxon>Eukaryota</taxon>
        <taxon>Fungi</taxon>
        <taxon>Dikarya</taxon>
        <taxon>Ascomycota</taxon>
        <taxon>Pezizomycotina</taxon>
        <taxon>Dothideomycetes</taxon>
        <taxon>Dothideomycetidae</taxon>
        <taxon>Myriangiales</taxon>
        <taxon>Elsinoaceae</taxon>
        <taxon>Sphaceloma</taxon>
    </lineage>
</organism>
<comment type="caution">
    <text evidence="14">The sequence shown here is derived from an EMBL/GenBank/DDBJ whole genome shotgun (WGS) entry which is preliminary data.</text>
</comment>
<gene>
    <name evidence="14" type="ORF">CAC42_3787</name>
</gene>
<feature type="transmembrane region" description="Helical" evidence="12">
    <location>
        <begin position="415"/>
        <end position="437"/>
    </location>
</feature>
<dbReference type="PANTHER" id="PTHR31382">
    <property type="entry name" value="NA(+)/H(+) ANTIPORTER"/>
    <property type="match status" value="1"/>
</dbReference>
<keyword evidence="3" id="KW-0813">Transport</keyword>
<proteinExistence type="inferred from homology"/>
<dbReference type="OrthoDB" id="5327978at2759"/>
<keyword evidence="8" id="KW-0406">Ion transport</keyword>
<dbReference type="GO" id="GO:0042391">
    <property type="term" value="P:regulation of membrane potential"/>
    <property type="evidence" value="ECO:0007669"/>
    <property type="project" value="InterPro"/>
</dbReference>
<name>A0A2K1QHV4_9PEZI</name>
<feature type="transmembrane region" description="Helical" evidence="12">
    <location>
        <begin position="339"/>
        <end position="358"/>
    </location>
</feature>
<feature type="transmembrane region" description="Helical" evidence="12">
    <location>
        <begin position="6"/>
        <end position="28"/>
    </location>
</feature>
<feature type="region of interest" description="Disordered" evidence="11">
    <location>
        <begin position="527"/>
        <end position="557"/>
    </location>
</feature>
<keyword evidence="15" id="KW-1185">Reference proteome</keyword>
<keyword evidence="9 12" id="KW-0472">Membrane</keyword>
<feature type="compositionally biased region" description="Low complexity" evidence="11">
    <location>
        <begin position="463"/>
        <end position="473"/>
    </location>
</feature>
<feature type="transmembrane region" description="Helical" evidence="12">
    <location>
        <begin position="35"/>
        <end position="53"/>
    </location>
</feature>